<reference evidence="6" key="1">
    <citation type="submission" date="2025-08" db="UniProtKB">
        <authorList>
            <consortium name="RefSeq"/>
        </authorList>
    </citation>
    <scope>IDENTIFICATION</scope>
    <source>
        <tissue evidence="6">Sperm</tissue>
    </source>
</reference>
<dbReference type="AlphaFoldDB" id="A0AAJ7U4R4"/>
<protein>
    <submittedName>
        <fullName evidence="6">Telomerase protein component 1-like</fullName>
    </submittedName>
</protein>
<evidence type="ECO:0000259" key="4">
    <source>
        <dbReference type="Pfam" id="PF13271"/>
    </source>
</evidence>
<dbReference type="Gene3D" id="3.40.50.300">
    <property type="entry name" value="P-loop containing nucleotide triphosphate hydrolases"/>
    <property type="match status" value="1"/>
</dbReference>
<sequence>MDDGASEPAKRPPRSFETSQEKRATEAATLVLEARAVFVVTPRRERERGFAFCMAMHNYRALWQRESQAARHVQGSDGVQEVGGWRIVRVFVSSTFADFHAEREALVKQRRDPPPRRCSRACASGARVAACASASATCAGASRRSSSASVLQTCLGELDRCHGDTLGRPFFLGLVGHRCGWIPSPEEGAGGDGLPVRLGARLLRHSHGDSARRLPEPQPERRLLRTPQQPHGHGPASCFSAKRWFSSLLAGSLPEWARADFAETEARRAAHVAGVRAAVLECFAPSGQAREYDCRYAGDDSGTDSGTDSGKRILVSGLEEFSVGVLSFFQEAIQRQFPDRTPGTEGLSWERAEHEQHRDFLETRRELVLGRDREMRKMLSHICRPPSQEAEAPDSDEELPPVPGVPLLVQAEPGMGKSSLMARCVAATLKMPRLSVFYHFIGCCPSSTELINLLKRLCCHVNPPSKETLLETLENCTDEEACSQPLQEILEAAGEGELPLVIFVDALDQFSSHASASHLVSALLRAAETGGPHGRSTWVLSSAVGHGWQRGAPSWSGPLVELGPLAEDAARDVATAFLQRFNKRLDLAQMSSLTANPGARLPLWLALACEELRVFGSFEGLSHHVASLPADLPTLLAQILGRVTVEDLSGLLGKMLCLLECAPHALAEVDLRCILGGCTEGGSLPMMQWAQTRRGARGLLRGSLDDGGLETVGFCHNAVGKAVQSCLLSHEGGRHGCLIALADHFEGCCRGDEGRWAAVATVLPRLLREAGLDARLVAFLRRDPRGVRVNFIARQQFLKDLRCKMTVCNGFSRKAAIMCQTCAFSVRAFGQMFLNKDSCAICGTAAHTASKAAYLCHIHQRLPNREDCFLCGRALTGTGSQAAVRLCHMCGFREACVHLVGT</sequence>
<dbReference type="GO" id="GO:0080008">
    <property type="term" value="C:Cul4-RING E3 ubiquitin ligase complex"/>
    <property type="evidence" value="ECO:0007669"/>
    <property type="project" value="TreeGrafter"/>
</dbReference>
<dbReference type="Proteomes" id="UP001318040">
    <property type="component" value="Chromosome 52"/>
</dbReference>
<feature type="domain" description="DUF4062" evidence="4">
    <location>
        <begin position="89"/>
        <end position="184"/>
    </location>
</feature>
<feature type="compositionally biased region" description="Basic and acidic residues" evidence="2">
    <location>
        <begin position="206"/>
        <end position="223"/>
    </location>
</feature>
<dbReference type="InterPro" id="IPR041664">
    <property type="entry name" value="AAA_16"/>
</dbReference>
<evidence type="ECO:0000313" key="6">
    <source>
        <dbReference type="RefSeq" id="XP_032829662.1"/>
    </source>
</evidence>
<dbReference type="InterPro" id="IPR051191">
    <property type="entry name" value="DCAF12"/>
</dbReference>
<evidence type="ECO:0000259" key="3">
    <source>
        <dbReference type="Pfam" id="PF13191"/>
    </source>
</evidence>
<dbReference type="InterPro" id="IPR025139">
    <property type="entry name" value="DUF4062"/>
</dbReference>
<keyword evidence="1" id="KW-0677">Repeat</keyword>
<feature type="region of interest" description="Disordered" evidence="2">
    <location>
        <begin position="205"/>
        <end position="236"/>
    </location>
</feature>
<organism evidence="5 6">
    <name type="scientific">Petromyzon marinus</name>
    <name type="common">Sea lamprey</name>
    <dbReference type="NCBI Taxonomy" id="7757"/>
    <lineage>
        <taxon>Eukaryota</taxon>
        <taxon>Metazoa</taxon>
        <taxon>Chordata</taxon>
        <taxon>Craniata</taxon>
        <taxon>Vertebrata</taxon>
        <taxon>Cyclostomata</taxon>
        <taxon>Hyperoartia</taxon>
        <taxon>Petromyzontiformes</taxon>
        <taxon>Petromyzontidae</taxon>
        <taxon>Petromyzon</taxon>
    </lineage>
</organism>
<dbReference type="RefSeq" id="XP_032829662.1">
    <property type="nucleotide sequence ID" value="XM_032973771.1"/>
</dbReference>
<dbReference type="Pfam" id="PF13191">
    <property type="entry name" value="AAA_16"/>
    <property type="match status" value="1"/>
</dbReference>
<dbReference type="PANTHER" id="PTHR19860:SF42">
    <property type="entry name" value="RING-TYPE DOMAIN-CONTAINING PROTEIN"/>
    <property type="match status" value="1"/>
</dbReference>
<evidence type="ECO:0000256" key="2">
    <source>
        <dbReference type="SAM" id="MobiDB-lite"/>
    </source>
</evidence>
<evidence type="ECO:0000313" key="5">
    <source>
        <dbReference type="Proteomes" id="UP001318040"/>
    </source>
</evidence>
<dbReference type="KEGG" id="pmrn:116953514"/>
<name>A0AAJ7U4R4_PETMA</name>
<dbReference type="InterPro" id="IPR027417">
    <property type="entry name" value="P-loop_NTPase"/>
</dbReference>
<dbReference type="PANTHER" id="PTHR19860">
    <property type="entry name" value="DDB1- AND CUL4-ASSOCIATED FACTOR 12-RELATED"/>
    <property type="match status" value="1"/>
</dbReference>
<accession>A0AAJ7U4R4</accession>
<gene>
    <name evidence="6" type="primary">LOC116953514</name>
</gene>
<dbReference type="SUPFAM" id="SSF52540">
    <property type="entry name" value="P-loop containing nucleoside triphosphate hydrolases"/>
    <property type="match status" value="1"/>
</dbReference>
<feature type="domain" description="Orc1-like AAA ATPase" evidence="3">
    <location>
        <begin position="407"/>
        <end position="529"/>
    </location>
</feature>
<proteinExistence type="predicted"/>
<evidence type="ECO:0000256" key="1">
    <source>
        <dbReference type="ARBA" id="ARBA00022737"/>
    </source>
</evidence>
<dbReference type="Pfam" id="PF13271">
    <property type="entry name" value="DUF4062"/>
    <property type="match status" value="1"/>
</dbReference>
<keyword evidence="5" id="KW-1185">Reference proteome</keyword>
<feature type="region of interest" description="Disordered" evidence="2">
    <location>
        <begin position="1"/>
        <end position="23"/>
    </location>
</feature>